<keyword evidence="7" id="KW-1133">Transmembrane helix</keyword>
<feature type="compositionally biased region" description="Pro residues" evidence="6">
    <location>
        <begin position="228"/>
        <end position="246"/>
    </location>
</feature>
<evidence type="ECO:0000313" key="8">
    <source>
        <dbReference type="EMBL" id="RIH88238.1"/>
    </source>
</evidence>
<dbReference type="Gene3D" id="1.10.1400.10">
    <property type="match status" value="1"/>
</dbReference>
<feature type="region of interest" description="Disordered" evidence="6">
    <location>
        <begin position="226"/>
        <end position="251"/>
    </location>
</feature>
<comment type="similarity">
    <text evidence="1">Belongs to the peptidase S45 family.</text>
</comment>
<comment type="cofactor">
    <cofactor evidence="5">
        <name>Ca(2+)</name>
        <dbReference type="ChEBI" id="CHEBI:29108"/>
    </cofactor>
    <text evidence="5">Binds 1 Ca(2+) ion per dimer.</text>
</comment>
<dbReference type="GO" id="GO:0016811">
    <property type="term" value="F:hydrolase activity, acting on carbon-nitrogen (but not peptide) bonds, in linear amides"/>
    <property type="evidence" value="ECO:0007669"/>
    <property type="project" value="InterPro"/>
</dbReference>
<accession>A0A399EW27</accession>
<dbReference type="OrthoDB" id="9759796at2"/>
<keyword evidence="9" id="KW-1185">Reference proteome</keyword>
<dbReference type="Gene3D" id="1.10.439.10">
    <property type="entry name" value="Penicillin Amidohydrolase, domain 1"/>
    <property type="match status" value="1"/>
</dbReference>
<dbReference type="Gene3D" id="3.60.20.10">
    <property type="entry name" value="Glutamine Phosphoribosylpyrophosphate, subunit 1, domain 1"/>
    <property type="match status" value="1"/>
</dbReference>
<dbReference type="GO" id="GO:0017000">
    <property type="term" value="P:antibiotic biosynthetic process"/>
    <property type="evidence" value="ECO:0007669"/>
    <property type="project" value="InterPro"/>
</dbReference>
<dbReference type="EC" id="3.5.1.97" evidence="8"/>
<feature type="binding site" evidence="5">
    <location>
        <position position="191"/>
    </location>
    <ligand>
        <name>Ca(2+)</name>
        <dbReference type="ChEBI" id="CHEBI:29108"/>
    </ligand>
</feature>
<dbReference type="InterPro" id="IPR029055">
    <property type="entry name" value="Ntn_hydrolases_N"/>
</dbReference>
<reference evidence="8 9" key="1">
    <citation type="submission" date="2018-08" db="EMBL/GenBank/DDBJ databases">
        <title>Meiothermus roseus NBRC 110900 genome sequencing project.</title>
        <authorList>
            <person name="Da Costa M.S."/>
            <person name="Albuquerque L."/>
            <person name="Raposo P."/>
            <person name="Froufe H.J.C."/>
            <person name="Barroso C.S."/>
            <person name="Egas C."/>
        </authorList>
    </citation>
    <scope>NUCLEOTIDE SEQUENCE [LARGE SCALE GENOMIC DNA]</scope>
    <source>
        <strain evidence="8 9">NBRC 110900</strain>
    </source>
</reference>
<dbReference type="EMBL" id="QWLA01000012">
    <property type="protein sequence ID" value="RIH88238.1"/>
    <property type="molecule type" value="Genomic_DNA"/>
</dbReference>
<dbReference type="RefSeq" id="WP_119276296.1">
    <property type="nucleotide sequence ID" value="NZ_QWLA01000012.1"/>
</dbReference>
<gene>
    <name evidence="8" type="primary">quiP</name>
    <name evidence="8" type="ORF">Mrose_00967</name>
</gene>
<dbReference type="InterPro" id="IPR043146">
    <property type="entry name" value="Penicillin_amidase_N_B-knob"/>
</dbReference>
<keyword evidence="3" id="KW-0865">Zymogen</keyword>
<proteinExistence type="inferred from homology"/>
<dbReference type="PANTHER" id="PTHR34218">
    <property type="entry name" value="PEPTIDASE S45 PENICILLIN AMIDASE"/>
    <property type="match status" value="1"/>
</dbReference>
<evidence type="ECO:0000256" key="1">
    <source>
        <dbReference type="ARBA" id="ARBA00006586"/>
    </source>
</evidence>
<evidence type="ECO:0000256" key="7">
    <source>
        <dbReference type="SAM" id="Phobius"/>
    </source>
</evidence>
<sequence>MRRLLRFLGRLLLFFVVLVVLAGGVGWLWLRGATLPQHSGRLALRGLMAPVEVLREPSGVVHLKAHSEEDLFFALGVVHAQDRLWQMEFQRRVGAGRLSEVVGPATVNQDKFLRTWGFYHAAEQAYDSLSPEGKAIVNAYVAGINAYLETDPPLPLEYRLLGFRPEPWKPADVLVWAKMMAYDLSANWEEELERYRLLARGIRPERLAQLLPAYPQNGVTILQAADLPPLPKPQPAPAPAPSPTPKPDAATRTQAEALLELARSIPRFMEASNNWVIAGSRTTTGKPLLADDPHLGLGVPSLWYLAHLEAPGYNAIGATLPGLPGVVIGHNDRIAWGVTNVGADVQDLYVLEDNASTGYRYKGRLEPYRIRNEVIKVKGEPDVALKVRESVYGPVISDVVSDVPGSKPLALRWTALDAQDRLLEAFAGINRARNWTEFTEALARYSTPSQNFVYADIDGNIGYIAPGKFPIRKAGHSGLTPVPGDGSFDWQGYVPFERWARVLNPKEGFIVTANNRVLPPGYPNQMSLEWAEPLRAERIRQLILSKEKLSPEDMQAMQQDQYSLLYRDFRPLLQALSALSERAKTWRARLLAWDGNMRPDSVEATVFQTWYTELTRLPAKEVGQEFWDEPRYLLQAMQSGDPNCDQKETEVVEGCLDFAALALDTALDRLGDNPPAWGSLHQAVFDHPILTNSPLKRFSDRKVPFGGDRYTVNVGPYNAKTFEQTHGPSYRHIVDLADLNNSRFIHPMGQSGNLLSAQFDDLLPMWQKGAYLPMRTEGYPVRERLSLEPGR</sequence>
<dbReference type="InterPro" id="IPR002692">
    <property type="entry name" value="S45"/>
</dbReference>
<organism evidence="8 9">
    <name type="scientific">Calidithermus roseus</name>
    <dbReference type="NCBI Taxonomy" id="1644118"/>
    <lineage>
        <taxon>Bacteria</taxon>
        <taxon>Thermotogati</taxon>
        <taxon>Deinococcota</taxon>
        <taxon>Deinococci</taxon>
        <taxon>Thermales</taxon>
        <taxon>Thermaceae</taxon>
        <taxon>Calidithermus</taxon>
    </lineage>
</organism>
<keyword evidence="5" id="KW-0479">Metal-binding</keyword>
<dbReference type="GO" id="GO:0046872">
    <property type="term" value="F:metal ion binding"/>
    <property type="evidence" value="ECO:0007669"/>
    <property type="project" value="UniProtKB-KW"/>
</dbReference>
<evidence type="ECO:0000313" key="9">
    <source>
        <dbReference type="Proteomes" id="UP000265341"/>
    </source>
</evidence>
<feature type="binding site" evidence="5">
    <location>
        <position position="347"/>
    </location>
    <ligand>
        <name>Ca(2+)</name>
        <dbReference type="ChEBI" id="CHEBI:29108"/>
    </ligand>
</feature>
<evidence type="ECO:0000256" key="4">
    <source>
        <dbReference type="PIRSR" id="PIRSR001227-1"/>
    </source>
</evidence>
<dbReference type="InterPro" id="IPR014395">
    <property type="entry name" value="Pen/GL7ACA/AHL_acylase"/>
</dbReference>
<dbReference type="Pfam" id="PF01804">
    <property type="entry name" value="Penicil_amidase"/>
    <property type="match status" value="1"/>
</dbReference>
<dbReference type="Gene3D" id="2.30.120.10">
    <property type="match status" value="1"/>
</dbReference>
<dbReference type="InterPro" id="IPR043147">
    <property type="entry name" value="Penicillin_amidase_A-knob"/>
</dbReference>
<keyword evidence="5" id="KW-0106">Calcium</keyword>
<evidence type="ECO:0000256" key="6">
    <source>
        <dbReference type="SAM" id="MobiDB-lite"/>
    </source>
</evidence>
<evidence type="ECO:0000256" key="5">
    <source>
        <dbReference type="PIRSR" id="PIRSR001227-2"/>
    </source>
</evidence>
<dbReference type="AlphaFoldDB" id="A0A399EW27"/>
<comment type="caution">
    <text evidence="8">The sequence shown here is derived from an EMBL/GenBank/DDBJ whole genome shotgun (WGS) entry which is preliminary data.</text>
</comment>
<dbReference type="PANTHER" id="PTHR34218:SF4">
    <property type="entry name" value="ACYL-HOMOSERINE LACTONE ACYLASE QUIP"/>
    <property type="match status" value="1"/>
</dbReference>
<keyword evidence="2 8" id="KW-0378">Hydrolase</keyword>
<evidence type="ECO:0000256" key="3">
    <source>
        <dbReference type="ARBA" id="ARBA00023145"/>
    </source>
</evidence>
<dbReference type="InterPro" id="IPR023343">
    <property type="entry name" value="Penicillin_amidase_dom1"/>
</dbReference>
<name>A0A399EW27_9DEIN</name>
<protein>
    <submittedName>
        <fullName evidence="8">Acyl-homoserine lactone acylase QuiP</fullName>
        <ecNumber evidence="8">3.5.1.97</ecNumber>
    </submittedName>
</protein>
<feature type="transmembrane region" description="Helical" evidence="7">
    <location>
        <begin position="12"/>
        <end position="30"/>
    </location>
</feature>
<keyword evidence="7" id="KW-0812">Transmembrane</keyword>
<feature type="active site" description="Nucleophile" evidence="4">
    <location>
        <position position="272"/>
    </location>
</feature>
<dbReference type="Proteomes" id="UP000265341">
    <property type="component" value="Unassembled WGS sequence"/>
</dbReference>
<evidence type="ECO:0000256" key="2">
    <source>
        <dbReference type="ARBA" id="ARBA00022801"/>
    </source>
</evidence>
<dbReference type="PIRSF" id="PIRSF001227">
    <property type="entry name" value="Pen_acylase"/>
    <property type="match status" value="1"/>
</dbReference>
<keyword evidence="7" id="KW-0472">Membrane</keyword>
<feature type="binding site" evidence="5">
    <location>
        <position position="344"/>
    </location>
    <ligand>
        <name>Ca(2+)</name>
        <dbReference type="ChEBI" id="CHEBI:29108"/>
    </ligand>
</feature>
<dbReference type="CDD" id="cd03747">
    <property type="entry name" value="Ntn_PGA_like"/>
    <property type="match status" value="1"/>
</dbReference>
<dbReference type="SUPFAM" id="SSF56235">
    <property type="entry name" value="N-terminal nucleophile aminohydrolases (Ntn hydrolases)"/>
    <property type="match status" value="1"/>
</dbReference>